<accession>A0A1H4ZQ52</accession>
<evidence type="ECO:0000256" key="2">
    <source>
        <dbReference type="SAM" id="SignalP"/>
    </source>
</evidence>
<organism evidence="4 5">
    <name type="scientific">Pseudomonas saponiphila</name>
    <dbReference type="NCBI Taxonomy" id="556534"/>
    <lineage>
        <taxon>Bacteria</taxon>
        <taxon>Pseudomonadati</taxon>
        <taxon>Pseudomonadota</taxon>
        <taxon>Gammaproteobacteria</taxon>
        <taxon>Pseudomonadales</taxon>
        <taxon>Pseudomonadaceae</taxon>
        <taxon>Pseudomonas</taxon>
    </lineage>
</organism>
<evidence type="ECO:0000256" key="1">
    <source>
        <dbReference type="SAM" id="Phobius"/>
    </source>
</evidence>
<evidence type="ECO:0000313" key="4">
    <source>
        <dbReference type="EMBL" id="SED32253.1"/>
    </source>
</evidence>
<keyword evidence="1" id="KW-0812">Transmembrane</keyword>
<protein>
    <submittedName>
        <fullName evidence="4">PEP-utilising enzyme, mobile domain</fullName>
    </submittedName>
</protein>
<feature type="transmembrane region" description="Helical" evidence="1">
    <location>
        <begin position="493"/>
        <end position="514"/>
    </location>
</feature>
<feature type="domain" description="PEP-utilising enzyme mobile" evidence="3">
    <location>
        <begin position="1014"/>
        <end position="1064"/>
    </location>
</feature>
<reference evidence="5" key="1">
    <citation type="submission" date="2016-10" db="EMBL/GenBank/DDBJ databases">
        <authorList>
            <person name="Varghese N."/>
            <person name="Submissions S."/>
        </authorList>
    </citation>
    <scope>NUCLEOTIDE SEQUENCE [LARGE SCALE GENOMIC DNA]</scope>
    <source>
        <strain evidence="5">DSM 9751</strain>
    </source>
</reference>
<dbReference type="Proteomes" id="UP000198982">
    <property type="component" value="Unassembled WGS sequence"/>
</dbReference>
<dbReference type="GO" id="GO:0016772">
    <property type="term" value="F:transferase activity, transferring phosphorus-containing groups"/>
    <property type="evidence" value="ECO:0007669"/>
    <property type="project" value="InterPro"/>
</dbReference>
<keyword evidence="5" id="KW-1185">Reference proteome</keyword>
<dbReference type="EMBL" id="FNTJ01000003">
    <property type="protein sequence ID" value="SED32253.1"/>
    <property type="molecule type" value="Genomic_DNA"/>
</dbReference>
<gene>
    <name evidence="4" type="ORF">SAMN05216178_6778</name>
</gene>
<evidence type="ECO:0000259" key="3">
    <source>
        <dbReference type="Pfam" id="PF00391"/>
    </source>
</evidence>
<feature type="transmembrane region" description="Helical" evidence="1">
    <location>
        <begin position="466"/>
        <end position="486"/>
    </location>
</feature>
<dbReference type="SUPFAM" id="SSF52009">
    <property type="entry name" value="Phosphohistidine domain"/>
    <property type="match status" value="1"/>
</dbReference>
<keyword evidence="1" id="KW-1133">Transmembrane helix</keyword>
<feature type="transmembrane region" description="Helical" evidence="1">
    <location>
        <begin position="33"/>
        <end position="57"/>
    </location>
</feature>
<dbReference type="InterPro" id="IPR008279">
    <property type="entry name" value="PEP-util_enz_mobile_dom"/>
</dbReference>
<dbReference type="AlphaFoldDB" id="A0A1H4ZQ52"/>
<sequence>MKPRGSHALAAGLALSVCLPAHAFPILIAGVGTGLLGAVFLPLALLLALVLALLWSRPAKNGAAFHPRLVTPVACGLAVFATLAVVTPSWKEKAVEALAVEAEPSSAAITVRFEYLGKEEQSQLSQAMDADSFIQGVIDRRLEVFWLDKSRVSQFRDMPNRFSIEDVSEDPTALTQAIEGSTKQVVLIDDSGALAGSIARDIAQHFDVDVRFLAGGTNGLNEALWASWQLSDTQGSLEFGEWQQHLRGNPDTAVLSVVVPDEFQVDGWIHGDYGLPIGAYLAGFDYLTKQLEGRSVLISGAENTFTGHTWLLVRAMRAAGLDVKYIRPEPGERLVKPPYVSPYQGSDTIMPLDEALLIGEMVGGVTFLDFQGAGHANDDSLSSATVVRIGADRVAKGELGPAIQALNPDGARFIGVAYDKASLYHAVMAGEMVSRSGGVWLGVAVHPDALDGDYHPLTLDSSAFRFLLTGSTVVIAQVGAALISIAGDSPEPALFFACMLAGLALGIRATFLRWAATGLAMLAAHSTLLADSWILSSALSASRAVGICLVAFSIGALISREMRWHVRQPDQALPPKIALLLEARKLGFRIPKTTVISRQSISTGKLPLISTRRRLIVRSAARSESSSYRSAGLYESIRLPVGGDLWAAVDRVLAAEEQEDANPSCFVQPLISEGIFGVLMFGSGPDAHMVLGEYGLSDSVTAGRGRARKLSLPIWSARTADGYWSAPVNALLRLNESLGATGIEFAITESGDLTLLQVVVDTNGRESLGRIKRMAKKRVALAASHADPLTAAAMAAMAMGGEQIAVGKCRFVLEQPLRRVMHAFADDSKHLLGWFSPAMFFSLPADQLEALFDELDAARARYRRVSTFDLTAGDTELMEHLRAELANAQAIYGRFSRLTTLAVEITGVRLARKIGEPITRVKARCSEAFDAELNWMAPLFAELLVRGLCEPACRTIGTSLGQVPPKGALEIGSANGVVTIKELFEGVTLESASVWNVPASGFRATLSSSSNFMPGDALLIEDTDIMYLPQLEQCSAVVSINGSALSHLMQHARRLHIPYVVGAGIKGGGQFKQREVVIKPTGEVQHA</sequence>
<feature type="signal peptide" evidence="2">
    <location>
        <begin position="1"/>
        <end position="23"/>
    </location>
</feature>
<proteinExistence type="predicted"/>
<feature type="transmembrane region" description="Helical" evidence="1">
    <location>
        <begin position="69"/>
        <end position="90"/>
    </location>
</feature>
<feature type="chain" id="PRO_5011719932" evidence="2">
    <location>
        <begin position="24"/>
        <end position="1087"/>
    </location>
</feature>
<keyword evidence="2" id="KW-0732">Signal</keyword>
<dbReference type="Gene3D" id="3.50.30.10">
    <property type="entry name" value="Phosphohistidine domain"/>
    <property type="match status" value="1"/>
</dbReference>
<dbReference type="InterPro" id="IPR036637">
    <property type="entry name" value="Phosphohistidine_dom_sf"/>
</dbReference>
<evidence type="ECO:0000313" key="5">
    <source>
        <dbReference type="Proteomes" id="UP000198982"/>
    </source>
</evidence>
<keyword evidence="1" id="KW-0472">Membrane</keyword>
<dbReference type="Pfam" id="PF00391">
    <property type="entry name" value="PEP-utilizers"/>
    <property type="match status" value="1"/>
</dbReference>
<name>A0A1H4ZQ52_9PSED</name>